<comment type="caution">
    <text evidence="1">The sequence shown here is derived from an EMBL/GenBank/DDBJ whole genome shotgun (WGS) entry which is preliminary data.</text>
</comment>
<name>A0ABD1CBB3_CULPP</name>
<dbReference type="Proteomes" id="UP001562425">
    <property type="component" value="Unassembled WGS sequence"/>
</dbReference>
<sequence>MLCNLAKEDHVHQFVVKRLLPEKNFKKTLIGGNQFQHFGIMEGRFAGDCHVPPPASDLTQDTISKDML</sequence>
<dbReference type="EMBL" id="JBEHCU010014147">
    <property type="protein sequence ID" value="KAL1373633.1"/>
    <property type="molecule type" value="Genomic_DNA"/>
</dbReference>
<protein>
    <submittedName>
        <fullName evidence="1">Uncharacterized protein</fullName>
    </submittedName>
</protein>
<reference evidence="1 2" key="1">
    <citation type="submission" date="2024-05" db="EMBL/GenBank/DDBJ databases">
        <title>Culex pipiens pipiens assembly and annotation.</title>
        <authorList>
            <person name="Alout H."/>
            <person name="Durand T."/>
        </authorList>
    </citation>
    <scope>NUCLEOTIDE SEQUENCE [LARGE SCALE GENOMIC DNA]</scope>
    <source>
        <strain evidence="1">HA-2024</strain>
        <tissue evidence="1">Whole body</tissue>
    </source>
</reference>
<accession>A0ABD1CBB3</accession>
<keyword evidence="2" id="KW-1185">Reference proteome</keyword>
<dbReference type="AlphaFoldDB" id="A0ABD1CBB3"/>
<gene>
    <name evidence="1" type="ORF">pipiens_018555</name>
</gene>
<evidence type="ECO:0000313" key="1">
    <source>
        <dbReference type="EMBL" id="KAL1373633.1"/>
    </source>
</evidence>
<organism evidence="1 2">
    <name type="scientific">Culex pipiens pipiens</name>
    <name type="common">Northern house mosquito</name>
    <dbReference type="NCBI Taxonomy" id="38569"/>
    <lineage>
        <taxon>Eukaryota</taxon>
        <taxon>Metazoa</taxon>
        <taxon>Ecdysozoa</taxon>
        <taxon>Arthropoda</taxon>
        <taxon>Hexapoda</taxon>
        <taxon>Insecta</taxon>
        <taxon>Pterygota</taxon>
        <taxon>Neoptera</taxon>
        <taxon>Endopterygota</taxon>
        <taxon>Diptera</taxon>
        <taxon>Nematocera</taxon>
        <taxon>Culicoidea</taxon>
        <taxon>Culicidae</taxon>
        <taxon>Culicinae</taxon>
        <taxon>Culicini</taxon>
        <taxon>Culex</taxon>
        <taxon>Culex</taxon>
    </lineage>
</organism>
<evidence type="ECO:0000313" key="2">
    <source>
        <dbReference type="Proteomes" id="UP001562425"/>
    </source>
</evidence>
<proteinExistence type="predicted"/>